<dbReference type="GO" id="GO:0005886">
    <property type="term" value="C:plasma membrane"/>
    <property type="evidence" value="ECO:0007669"/>
    <property type="project" value="UniProtKB-SubCell"/>
</dbReference>
<evidence type="ECO:0000259" key="8">
    <source>
        <dbReference type="PROSITE" id="PS50928"/>
    </source>
</evidence>
<organism evidence="9">
    <name type="scientific">marine metagenome</name>
    <dbReference type="NCBI Taxonomy" id="408172"/>
    <lineage>
        <taxon>unclassified sequences</taxon>
        <taxon>metagenomes</taxon>
        <taxon>ecological metagenomes</taxon>
    </lineage>
</organism>
<reference evidence="9" key="1">
    <citation type="submission" date="2018-05" db="EMBL/GenBank/DDBJ databases">
        <authorList>
            <person name="Lanie J.A."/>
            <person name="Ng W.-L."/>
            <person name="Kazmierczak K.M."/>
            <person name="Andrzejewski T.M."/>
            <person name="Davidsen T.M."/>
            <person name="Wayne K.J."/>
            <person name="Tettelin H."/>
            <person name="Glass J.I."/>
            <person name="Rusch D."/>
            <person name="Podicherti R."/>
            <person name="Tsui H.-C.T."/>
            <person name="Winkler M.E."/>
        </authorList>
    </citation>
    <scope>NUCLEOTIDE SEQUENCE</scope>
</reference>
<name>A0A381TCR0_9ZZZZ</name>
<dbReference type="Gene3D" id="1.10.3720.10">
    <property type="entry name" value="MetI-like"/>
    <property type="match status" value="1"/>
</dbReference>
<dbReference type="PROSITE" id="PS50928">
    <property type="entry name" value="ABC_TM1"/>
    <property type="match status" value="1"/>
</dbReference>
<dbReference type="PANTHER" id="PTHR43386">
    <property type="entry name" value="OLIGOPEPTIDE TRANSPORT SYSTEM PERMEASE PROTEIN APPC"/>
    <property type="match status" value="1"/>
</dbReference>
<evidence type="ECO:0000256" key="2">
    <source>
        <dbReference type="ARBA" id="ARBA00022448"/>
    </source>
</evidence>
<feature type="domain" description="ABC transmembrane type-1" evidence="8">
    <location>
        <begin position="63"/>
        <end position="252"/>
    </location>
</feature>
<dbReference type="AlphaFoldDB" id="A0A381TCR0"/>
<proteinExistence type="predicted"/>
<dbReference type="SUPFAM" id="SSF161098">
    <property type="entry name" value="MetI-like"/>
    <property type="match status" value="1"/>
</dbReference>
<dbReference type="CDD" id="cd06261">
    <property type="entry name" value="TM_PBP2"/>
    <property type="match status" value="1"/>
</dbReference>
<dbReference type="EMBL" id="UINC01004381">
    <property type="protein sequence ID" value="SVA13910.1"/>
    <property type="molecule type" value="Genomic_DNA"/>
</dbReference>
<keyword evidence="3" id="KW-1003">Cell membrane</keyword>
<dbReference type="Pfam" id="PF00528">
    <property type="entry name" value="BPD_transp_1"/>
    <property type="match status" value="1"/>
</dbReference>
<dbReference type="PANTHER" id="PTHR43386:SF1">
    <property type="entry name" value="D,D-DIPEPTIDE TRANSPORT SYSTEM PERMEASE PROTEIN DDPC-RELATED"/>
    <property type="match status" value="1"/>
</dbReference>
<evidence type="ECO:0000256" key="7">
    <source>
        <dbReference type="SAM" id="Phobius"/>
    </source>
</evidence>
<keyword evidence="6 7" id="KW-0472">Membrane</keyword>
<evidence type="ECO:0000313" key="9">
    <source>
        <dbReference type="EMBL" id="SVA13910.1"/>
    </source>
</evidence>
<evidence type="ECO:0000256" key="4">
    <source>
        <dbReference type="ARBA" id="ARBA00022692"/>
    </source>
</evidence>
<feature type="transmembrane region" description="Helical" evidence="7">
    <location>
        <begin position="230"/>
        <end position="252"/>
    </location>
</feature>
<evidence type="ECO:0000256" key="6">
    <source>
        <dbReference type="ARBA" id="ARBA00023136"/>
    </source>
</evidence>
<gene>
    <name evidence="9" type="ORF">METZ01_LOCUS66764</name>
</gene>
<keyword evidence="5 7" id="KW-1133">Transmembrane helix</keyword>
<evidence type="ECO:0000256" key="1">
    <source>
        <dbReference type="ARBA" id="ARBA00004651"/>
    </source>
</evidence>
<keyword evidence="2" id="KW-0813">Transport</keyword>
<dbReference type="InterPro" id="IPR050366">
    <property type="entry name" value="BP-dependent_transpt_permease"/>
</dbReference>
<keyword evidence="4 7" id="KW-0812">Transmembrane</keyword>
<dbReference type="GO" id="GO:0055085">
    <property type="term" value="P:transmembrane transport"/>
    <property type="evidence" value="ECO:0007669"/>
    <property type="project" value="InterPro"/>
</dbReference>
<comment type="subcellular location">
    <subcellularLocation>
        <location evidence="1">Cell membrane</location>
        <topology evidence="1">Multi-pass membrane protein</topology>
    </subcellularLocation>
</comment>
<evidence type="ECO:0000256" key="3">
    <source>
        <dbReference type="ARBA" id="ARBA00022475"/>
    </source>
</evidence>
<dbReference type="InterPro" id="IPR035906">
    <property type="entry name" value="MetI-like_sf"/>
</dbReference>
<dbReference type="InterPro" id="IPR000515">
    <property type="entry name" value="MetI-like"/>
</dbReference>
<protein>
    <recommendedName>
        <fullName evidence="8">ABC transmembrane type-1 domain-containing protein</fullName>
    </recommendedName>
</protein>
<sequence>MIPGVFLLLLLFSSVLIPYVSPYAEDIRGAVHFEAGNQGPSLQHWFGTDAAGRDIFTLTIRAGLSSLKVALGVVILAVLLGVPLGLLAGTIGRWVDEIIMRITDGFLAFPPLILPLTITAVLGPSLNNVIIGIAVSWFPWYVRIARSQALVIRSMDYVLLSKSMGSGNIHVMKKHILPNSLSPIIVQASIDAGYAILISAGLSFIGLGAQPPEAEWGLLITQSRAQFLNHWWVVTFPGLFIVGTVLSFNMIGDELRNVLNPKLADQS</sequence>
<accession>A0A381TCR0</accession>
<evidence type="ECO:0000256" key="5">
    <source>
        <dbReference type="ARBA" id="ARBA00022989"/>
    </source>
</evidence>
<feature type="transmembrane region" description="Helical" evidence="7">
    <location>
        <begin position="69"/>
        <end position="94"/>
    </location>
</feature>